<sequence length="498" mass="56533">MDPDKGASENIIRDQGDQSGGVNLSTRCPKRTCNDEQSSEPAKKPRAGSNLALRSKLQDASQTIASLENKCSLLERENSGLRERNNEFQKDVLGLREGRGLDRMDDGDVRNMFDDLVDMCRNWAREYSLQGPVDFRAFEDLACMDVEEEEMLFALFSGRFFAITTLVYGNFMFLHTLLAHFSCWSIIDHPLFFLKQEIPESRSEKLQGFLSELMLAVPAHRKAEWIGSTLRMLFPDGQNHFHTNFVEYNRILSHTTNFYEQSARRLLAIAASLLRPLSEGQATTRLQSLVNIMASTGDLVLKLRKQNYNIKFLSHDSTTLRDHGFSRESEIMEPHPAMRLKPDNSRLDGTSIDFVIQPAIVAYCFGEGSKETREKVWSKAIVWAQKTETDLDSESAPPEHNESDDELVQEDPLRHPSTNSTGRAPIETFSAYPDPSGSTQREEPQYVNDYQHCAHPWQSQSLLDPLQRTHTQCWGYGPCNSSYTNACAHSAEEFNESV</sequence>
<protein>
    <submittedName>
        <fullName evidence="3">Uncharacterized protein</fullName>
    </submittedName>
</protein>
<accession>A0A1J9Q4H4</accession>
<proteinExistence type="predicted"/>
<reference evidence="3 4" key="1">
    <citation type="submission" date="2015-07" db="EMBL/GenBank/DDBJ databases">
        <title>Emmonsia species relationships and genome sequence.</title>
        <authorList>
            <consortium name="The Broad Institute Genomics Platform"/>
            <person name="Cuomo C.A."/>
            <person name="Munoz J.F."/>
            <person name="Imamovic A."/>
            <person name="Priest M.E."/>
            <person name="Young S."/>
            <person name="Clay O.K."/>
            <person name="McEwen J.G."/>
        </authorList>
    </citation>
    <scope>NUCLEOTIDE SEQUENCE [LARGE SCALE GENOMIC DNA]</scope>
    <source>
        <strain evidence="3 4">UAMH 9510</strain>
    </source>
</reference>
<evidence type="ECO:0000313" key="4">
    <source>
        <dbReference type="Proteomes" id="UP000182235"/>
    </source>
</evidence>
<feature type="region of interest" description="Disordered" evidence="2">
    <location>
        <begin position="388"/>
        <end position="444"/>
    </location>
</feature>
<organism evidence="3 4">
    <name type="scientific">Emergomyces pasteurianus Ep9510</name>
    <dbReference type="NCBI Taxonomy" id="1447872"/>
    <lineage>
        <taxon>Eukaryota</taxon>
        <taxon>Fungi</taxon>
        <taxon>Dikarya</taxon>
        <taxon>Ascomycota</taxon>
        <taxon>Pezizomycotina</taxon>
        <taxon>Eurotiomycetes</taxon>
        <taxon>Eurotiomycetidae</taxon>
        <taxon>Onygenales</taxon>
        <taxon>Ajellomycetaceae</taxon>
        <taxon>Emergomyces</taxon>
    </lineage>
</organism>
<dbReference type="STRING" id="1447872.A0A1J9Q4H4"/>
<evidence type="ECO:0000256" key="2">
    <source>
        <dbReference type="SAM" id="MobiDB-lite"/>
    </source>
</evidence>
<comment type="caution">
    <text evidence="3">The sequence shown here is derived from an EMBL/GenBank/DDBJ whole genome shotgun (WGS) entry which is preliminary data.</text>
</comment>
<name>A0A1J9Q4H4_9EURO</name>
<dbReference type="OrthoDB" id="4186128at2759"/>
<dbReference type="AlphaFoldDB" id="A0A1J9Q4H4"/>
<feature type="region of interest" description="Disordered" evidence="2">
    <location>
        <begin position="1"/>
        <end position="50"/>
    </location>
</feature>
<feature type="compositionally biased region" description="Basic and acidic residues" evidence="2">
    <location>
        <begin position="1"/>
        <end position="16"/>
    </location>
</feature>
<evidence type="ECO:0000313" key="3">
    <source>
        <dbReference type="EMBL" id="OJD15099.1"/>
    </source>
</evidence>
<evidence type="ECO:0000256" key="1">
    <source>
        <dbReference type="SAM" id="Coils"/>
    </source>
</evidence>
<feature type="coiled-coil region" evidence="1">
    <location>
        <begin position="50"/>
        <end position="91"/>
    </location>
</feature>
<keyword evidence="1" id="KW-0175">Coiled coil</keyword>
<dbReference type="Proteomes" id="UP000182235">
    <property type="component" value="Unassembled WGS sequence"/>
</dbReference>
<dbReference type="VEuPathDB" id="FungiDB:AJ78_04616"/>
<keyword evidence="4" id="KW-1185">Reference proteome</keyword>
<gene>
    <name evidence="3" type="ORF">AJ78_04616</name>
</gene>
<dbReference type="EMBL" id="LGRN01000176">
    <property type="protein sequence ID" value="OJD15099.1"/>
    <property type="molecule type" value="Genomic_DNA"/>
</dbReference>